<organism evidence="3 4">
    <name type="scientific">Fonsecaea pedrosoi CBS 271.37</name>
    <dbReference type="NCBI Taxonomy" id="1442368"/>
    <lineage>
        <taxon>Eukaryota</taxon>
        <taxon>Fungi</taxon>
        <taxon>Dikarya</taxon>
        <taxon>Ascomycota</taxon>
        <taxon>Pezizomycotina</taxon>
        <taxon>Eurotiomycetes</taxon>
        <taxon>Chaetothyriomycetidae</taxon>
        <taxon>Chaetothyriales</taxon>
        <taxon>Herpotrichiellaceae</taxon>
        <taxon>Fonsecaea</taxon>
    </lineage>
</organism>
<accession>A0A0D2DZ69</accession>
<keyword evidence="2" id="KW-0560">Oxidoreductase</keyword>
<protein>
    <submittedName>
        <fullName evidence="3">Uncharacterized protein</fullName>
    </submittedName>
</protein>
<evidence type="ECO:0000256" key="1">
    <source>
        <dbReference type="ARBA" id="ARBA00006484"/>
    </source>
</evidence>
<evidence type="ECO:0000313" key="3">
    <source>
        <dbReference type="EMBL" id="KIW83061.1"/>
    </source>
</evidence>
<reference evidence="3 4" key="1">
    <citation type="submission" date="2015-01" db="EMBL/GenBank/DDBJ databases">
        <title>The Genome Sequence of Fonsecaea pedrosoi CBS 271.37.</title>
        <authorList>
            <consortium name="The Broad Institute Genomics Platform"/>
            <person name="Cuomo C."/>
            <person name="de Hoog S."/>
            <person name="Gorbushina A."/>
            <person name="Stielow B."/>
            <person name="Teixiera M."/>
            <person name="Abouelleil A."/>
            <person name="Chapman S.B."/>
            <person name="Priest M."/>
            <person name="Young S.K."/>
            <person name="Wortman J."/>
            <person name="Nusbaum C."/>
            <person name="Birren B."/>
        </authorList>
    </citation>
    <scope>NUCLEOTIDE SEQUENCE [LARGE SCALE GENOMIC DNA]</scope>
    <source>
        <strain evidence="3 4">CBS 271.37</strain>
    </source>
</reference>
<evidence type="ECO:0000256" key="2">
    <source>
        <dbReference type="ARBA" id="ARBA00023002"/>
    </source>
</evidence>
<proteinExistence type="inferred from homology"/>
<dbReference type="STRING" id="1442368.A0A0D2DZ69"/>
<keyword evidence="4" id="KW-1185">Reference proteome</keyword>
<sequence length="294" mass="30821">MPGLNLQGASAIVTGAGSGINLAFAQALVAKGCSVLIADISLRPEARAFVDSVAQKGGSGPKVVFEPTDVTDWAQLEKSFEVAKREFGAVPDLVCPGAGIYEPPTSGFWGDVDSPSHYKHFDINLVHPIKMTRMAIRHLMRAKKTGTVVLIASVAAETVSFITPLYQASKHGVGSFVMGMAAAEQVCGVRVVGVAPGPIATPLLMEDPGVAGWVDPTKDTLLSPTVIADAMIALAENPGDKYPPGTLLEVIDEPPASWRVIPLFNNPGPTRLNLVSGKDGAMSTVLKILKDDAE</sequence>
<dbReference type="EMBL" id="KN846970">
    <property type="protein sequence ID" value="KIW83061.1"/>
    <property type="molecule type" value="Genomic_DNA"/>
</dbReference>
<dbReference type="SUPFAM" id="SSF51735">
    <property type="entry name" value="NAD(P)-binding Rossmann-fold domains"/>
    <property type="match status" value="1"/>
</dbReference>
<gene>
    <name evidence="3" type="ORF">Z517_02304</name>
</gene>
<dbReference type="InterPro" id="IPR002347">
    <property type="entry name" value="SDR_fam"/>
</dbReference>
<dbReference type="VEuPathDB" id="FungiDB:Z517_02304"/>
<dbReference type="HOGENOM" id="CLU_010194_13_2_1"/>
<dbReference type="AlphaFoldDB" id="A0A0D2DZ69"/>
<dbReference type="Pfam" id="PF00106">
    <property type="entry name" value="adh_short"/>
    <property type="match status" value="1"/>
</dbReference>
<name>A0A0D2DZ69_9EURO</name>
<evidence type="ECO:0000313" key="4">
    <source>
        <dbReference type="Proteomes" id="UP000053029"/>
    </source>
</evidence>
<comment type="similarity">
    <text evidence="1">Belongs to the short-chain dehydrogenases/reductases (SDR) family.</text>
</comment>
<dbReference type="GO" id="GO:0005737">
    <property type="term" value="C:cytoplasm"/>
    <property type="evidence" value="ECO:0007669"/>
    <property type="project" value="TreeGrafter"/>
</dbReference>
<dbReference type="GO" id="GO:0016616">
    <property type="term" value="F:oxidoreductase activity, acting on the CH-OH group of donors, NAD or NADP as acceptor"/>
    <property type="evidence" value="ECO:0007669"/>
    <property type="project" value="TreeGrafter"/>
</dbReference>
<dbReference type="Gene3D" id="3.40.50.720">
    <property type="entry name" value="NAD(P)-binding Rossmann-like Domain"/>
    <property type="match status" value="1"/>
</dbReference>
<dbReference type="RefSeq" id="XP_013286869.1">
    <property type="nucleotide sequence ID" value="XM_013431415.1"/>
</dbReference>
<dbReference type="Proteomes" id="UP000053029">
    <property type="component" value="Unassembled WGS sequence"/>
</dbReference>
<dbReference type="PANTHER" id="PTHR44229">
    <property type="entry name" value="15-HYDROXYPROSTAGLANDIN DEHYDROGENASE [NAD(+)]"/>
    <property type="match status" value="1"/>
</dbReference>
<dbReference type="InterPro" id="IPR036291">
    <property type="entry name" value="NAD(P)-bd_dom_sf"/>
</dbReference>
<dbReference type="PRINTS" id="PR00081">
    <property type="entry name" value="GDHRDH"/>
</dbReference>
<dbReference type="GeneID" id="25301794"/>
<dbReference type="PANTHER" id="PTHR44229:SF4">
    <property type="entry name" value="15-HYDROXYPROSTAGLANDIN DEHYDROGENASE [NAD(+)]"/>
    <property type="match status" value="1"/>
</dbReference>
<dbReference type="OrthoDB" id="37659at2759"/>